<dbReference type="SMART" id="SM00481">
    <property type="entry name" value="POLIIIAc"/>
    <property type="match status" value="1"/>
</dbReference>
<dbReference type="Proteomes" id="UP000184423">
    <property type="component" value="Unassembled WGS sequence"/>
</dbReference>
<dbReference type="SUPFAM" id="SSF89550">
    <property type="entry name" value="PHP domain-like"/>
    <property type="match status" value="1"/>
</dbReference>
<accession>A0A1M5B7G3</accession>
<feature type="domain" description="Polymerase/histidinol phosphatase N-terminal" evidence="1">
    <location>
        <begin position="6"/>
        <end position="85"/>
    </location>
</feature>
<keyword evidence="2" id="KW-0378">Hydrolase</keyword>
<evidence type="ECO:0000259" key="1">
    <source>
        <dbReference type="SMART" id="SM00481"/>
    </source>
</evidence>
<keyword evidence="3" id="KW-1185">Reference proteome</keyword>
<gene>
    <name evidence="2" type="ORF">SAMN02746091_02398</name>
</gene>
<evidence type="ECO:0000313" key="3">
    <source>
        <dbReference type="Proteomes" id="UP000184423"/>
    </source>
</evidence>
<dbReference type="Pfam" id="PF02811">
    <property type="entry name" value="PHP"/>
    <property type="match status" value="1"/>
</dbReference>
<dbReference type="Gene3D" id="3.20.20.140">
    <property type="entry name" value="Metal-dependent hydrolases"/>
    <property type="match status" value="1"/>
</dbReference>
<dbReference type="EMBL" id="FQVG01000064">
    <property type="protein sequence ID" value="SHF38356.1"/>
    <property type="molecule type" value="Genomic_DNA"/>
</dbReference>
<dbReference type="GO" id="GO:0005829">
    <property type="term" value="C:cytosol"/>
    <property type="evidence" value="ECO:0007669"/>
    <property type="project" value="TreeGrafter"/>
</dbReference>
<dbReference type="InterPro" id="IPR050243">
    <property type="entry name" value="PHP_phosphatase"/>
</dbReference>
<dbReference type="RefSeq" id="WP_242947374.1">
    <property type="nucleotide sequence ID" value="NZ_FQVG01000064.1"/>
</dbReference>
<organism evidence="2 3">
    <name type="scientific">Caloramator proteoclasticus DSM 10124</name>
    <dbReference type="NCBI Taxonomy" id="1121262"/>
    <lineage>
        <taxon>Bacteria</taxon>
        <taxon>Bacillati</taxon>
        <taxon>Bacillota</taxon>
        <taxon>Clostridia</taxon>
        <taxon>Eubacteriales</taxon>
        <taxon>Clostridiaceae</taxon>
        <taxon>Caloramator</taxon>
    </lineage>
</organism>
<dbReference type="GO" id="GO:0008270">
    <property type="term" value="F:zinc ion binding"/>
    <property type="evidence" value="ECO:0007669"/>
    <property type="project" value="TreeGrafter"/>
</dbReference>
<dbReference type="PANTHER" id="PTHR36928">
    <property type="entry name" value="PHOSPHATASE YCDX-RELATED"/>
    <property type="match status" value="1"/>
</dbReference>
<dbReference type="AlphaFoldDB" id="A0A1M5B7G3"/>
<protein>
    <submittedName>
        <fullName evidence="2">Putative hydrolase</fullName>
    </submittedName>
</protein>
<evidence type="ECO:0000313" key="2">
    <source>
        <dbReference type="EMBL" id="SHF38356.1"/>
    </source>
</evidence>
<dbReference type="InterPro" id="IPR016195">
    <property type="entry name" value="Pol/histidinol_Pase-like"/>
</dbReference>
<dbReference type="InterPro" id="IPR003141">
    <property type="entry name" value="Pol/His_phosphatase_N"/>
</dbReference>
<name>A0A1M5B7G3_9CLOT</name>
<dbReference type="PANTHER" id="PTHR36928:SF1">
    <property type="entry name" value="PHOSPHATASE YCDX-RELATED"/>
    <property type="match status" value="1"/>
</dbReference>
<dbReference type="InterPro" id="IPR004013">
    <property type="entry name" value="PHP_dom"/>
</dbReference>
<sequence>MIKIIGDYHTHTIYSHGKGTIEENVVAAINKGLKEIVISDHGPGHMFFGVNYKKLKKMRAEIDKLNEKYKDKIKIYLGVEANIISTEGDIDVTEKELKLLDKLLVGFHNGAKLKSLKDFYILYIKNKMAKYNKKLREECRRTNTDALIKAINKYKIDIITHPGAKVDIDTRELAKAAAKRGTALEINSSHRFLTLDYVKIAMEEGVMFSIDSDAHKPQDVGNFDWALDVAKQANLPPTRIINAEK</sequence>
<proteinExistence type="predicted"/>
<reference evidence="3" key="1">
    <citation type="submission" date="2016-11" db="EMBL/GenBank/DDBJ databases">
        <authorList>
            <person name="Varghese N."/>
            <person name="Submissions S."/>
        </authorList>
    </citation>
    <scope>NUCLEOTIDE SEQUENCE [LARGE SCALE GENOMIC DNA]</scope>
    <source>
        <strain evidence="3">DSM 10124</strain>
    </source>
</reference>
<dbReference type="GO" id="GO:0042578">
    <property type="term" value="F:phosphoric ester hydrolase activity"/>
    <property type="evidence" value="ECO:0007669"/>
    <property type="project" value="TreeGrafter"/>
</dbReference>